<feature type="domain" description="AMP-dependent synthetase/ligase" evidence="1">
    <location>
        <begin position="10"/>
        <end position="397"/>
    </location>
</feature>
<dbReference type="PANTHER" id="PTHR43767">
    <property type="entry name" value="LONG-CHAIN-FATTY-ACID--COA LIGASE"/>
    <property type="match status" value="1"/>
</dbReference>
<dbReference type="InterPro" id="IPR020845">
    <property type="entry name" value="AMP-binding_CS"/>
</dbReference>
<dbReference type="InterPro" id="IPR042099">
    <property type="entry name" value="ANL_N_sf"/>
</dbReference>
<dbReference type="Proteomes" id="UP000484885">
    <property type="component" value="Unassembled WGS sequence"/>
</dbReference>
<dbReference type="NCBIfam" id="NF006754">
    <property type="entry name" value="PRK09274.1"/>
    <property type="match status" value="1"/>
</dbReference>
<keyword evidence="3" id="KW-1185">Reference proteome</keyword>
<dbReference type="InterPro" id="IPR050237">
    <property type="entry name" value="ATP-dep_AMP-bd_enzyme"/>
</dbReference>
<dbReference type="SUPFAM" id="SSF56801">
    <property type="entry name" value="Acetyl-CoA synthetase-like"/>
    <property type="match status" value="1"/>
</dbReference>
<dbReference type="EMBL" id="JAAGSC010000041">
    <property type="protein sequence ID" value="NDY96129.1"/>
    <property type="molecule type" value="Genomic_DNA"/>
</dbReference>
<dbReference type="Gene3D" id="3.40.50.12780">
    <property type="entry name" value="N-terminal domain of ligase-like"/>
    <property type="match status" value="1"/>
</dbReference>
<sequence>MPVNIAQALTRQATTQPDGLALIVPQKRTRQGWKDRRYSYRQLDELSTRLAAGLAAEGVFPGTRVAFMVPPSPAFFALFFALFKAGAVPVLIDPGIGIKPLKTCLDEARPEVFLGVSKAHLARLVLGWGRGHVKRLITVGPRLLWGGARYKDLAGSSTAVFQAPEVQPDDPAAILFTSGSTGIPKGVVYRQRHFAAQVDLVRDSYGIRPGEVDLPTFPPFALFDPALGMTTVIPPMDFTRPAKVDPAMLVSLIKEYSVTNLFGSPALMNTLTRHLDAHNIRLPGLKRVLSAGAPVHPRVIERIHRALGEHADIHTPYGATECLPVATIAGRELSGSLSAGNRAGKGICVGRALAANEVRVIAISDRAIDLAEQAVDVGPGQVGEICVYGPTVTDTYWERERQTREAKMTDAQGRVWHRMGDLGWQDEQGRLWFCGRKSERVQTAEGELYTECVEGPVNAVAGVYRSALVGLGEPDAQIAAIVVEPEPDADRERIRLELRDVLSRFGIERIEFSNDFPVDIRHNAKIRRRELAARLA</sequence>
<dbReference type="Pfam" id="PF00501">
    <property type="entry name" value="AMP-binding"/>
    <property type="match status" value="1"/>
</dbReference>
<gene>
    <name evidence="2" type="ORF">G3I74_10340</name>
</gene>
<comment type="caution">
    <text evidence="2">The sequence shown here is derived from an EMBL/GenBank/DDBJ whole genome shotgun (WGS) entry which is preliminary data.</text>
</comment>
<dbReference type="InterPro" id="IPR000873">
    <property type="entry name" value="AMP-dep_synth/lig_dom"/>
</dbReference>
<evidence type="ECO:0000313" key="3">
    <source>
        <dbReference type="Proteomes" id="UP000484885"/>
    </source>
</evidence>
<evidence type="ECO:0000313" key="2">
    <source>
        <dbReference type="EMBL" id="NDY96129.1"/>
    </source>
</evidence>
<dbReference type="AlphaFoldDB" id="A0A845VFY1"/>
<evidence type="ECO:0000259" key="1">
    <source>
        <dbReference type="Pfam" id="PF00501"/>
    </source>
</evidence>
<dbReference type="PANTHER" id="PTHR43767:SF1">
    <property type="entry name" value="NONRIBOSOMAL PEPTIDE SYNTHASE PES1 (EUROFUNG)-RELATED"/>
    <property type="match status" value="1"/>
</dbReference>
<protein>
    <submittedName>
        <fullName evidence="2">AMP-binding protein</fullName>
    </submittedName>
</protein>
<accession>A0A845VFY1</accession>
<organism evidence="2 3">
    <name type="scientific">Wenzhouxiangella limi</name>
    <dbReference type="NCBI Taxonomy" id="2707351"/>
    <lineage>
        <taxon>Bacteria</taxon>
        <taxon>Pseudomonadati</taxon>
        <taxon>Pseudomonadota</taxon>
        <taxon>Gammaproteobacteria</taxon>
        <taxon>Chromatiales</taxon>
        <taxon>Wenzhouxiangellaceae</taxon>
        <taxon>Wenzhouxiangella</taxon>
    </lineage>
</organism>
<reference evidence="2 3" key="1">
    <citation type="submission" date="2020-02" db="EMBL/GenBank/DDBJ databases">
        <authorList>
            <person name="Zhang X.-Y."/>
        </authorList>
    </citation>
    <scope>NUCLEOTIDE SEQUENCE [LARGE SCALE GENOMIC DNA]</scope>
    <source>
        <strain evidence="2 3">C33</strain>
    </source>
</reference>
<dbReference type="PROSITE" id="PS00455">
    <property type="entry name" value="AMP_BINDING"/>
    <property type="match status" value="1"/>
</dbReference>
<proteinExistence type="predicted"/>
<name>A0A845VFY1_9GAMM</name>